<gene>
    <name evidence="1" type="ORF">GCM10023220_67160</name>
</gene>
<protein>
    <recommendedName>
        <fullName evidence="3">Transposase</fullName>
    </recommendedName>
</protein>
<evidence type="ECO:0000313" key="2">
    <source>
        <dbReference type="Proteomes" id="UP001501265"/>
    </source>
</evidence>
<accession>A0ABP9D3J2</accession>
<organism evidence="1 2">
    <name type="scientific">Streptomyces ziwulingensis</name>
    <dbReference type="NCBI Taxonomy" id="1045501"/>
    <lineage>
        <taxon>Bacteria</taxon>
        <taxon>Bacillati</taxon>
        <taxon>Actinomycetota</taxon>
        <taxon>Actinomycetes</taxon>
        <taxon>Kitasatosporales</taxon>
        <taxon>Streptomycetaceae</taxon>
        <taxon>Streptomyces</taxon>
    </lineage>
</organism>
<sequence>MRCRLAHNQDTSRGRGLDQAARRSFLAVLNGGGTVEDAAEIAGVTVRSLAQAARRDGELRAALDGMPVDVQFAARRAEALAALVRCGGNQSMAEVQAGLRAREISMWRHSDADFDAVVAALQAWLRATAGKLHRRQRRQYFRLPSDKIDRFRELWMSGVSCSEINAELGISPQTMWRWRKKMRLPSRRAGDHA</sequence>
<dbReference type="Proteomes" id="UP001501265">
    <property type="component" value="Unassembled WGS sequence"/>
</dbReference>
<keyword evidence="2" id="KW-1185">Reference proteome</keyword>
<comment type="caution">
    <text evidence="1">The sequence shown here is derived from an EMBL/GenBank/DDBJ whole genome shotgun (WGS) entry which is preliminary data.</text>
</comment>
<proteinExistence type="predicted"/>
<reference evidence="2" key="1">
    <citation type="journal article" date="2019" name="Int. J. Syst. Evol. Microbiol.">
        <title>The Global Catalogue of Microorganisms (GCM) 10K type strain sequencing project: providing services to taxonomists for standard genome sequencing and annotation.</title>
        <authorList>
            <consortium name="The Broad Institute Genomics Platform"/>
            <consortium name="The Broad Institute Genome Sequencing Center for Infectious Disease"/>
            <person name="Wu L."/>
            <person name="Ma J."/>
        </authorList>
    </citation>
    <scope>NUCLEOTIDE SEQUENCE [LARGE SCALE GENOMIC DNA]</scope>
    <source>
        <strain evidence="2">JCM 18081</strain>
    </source>
</reference>
<evidence type="ECO:0008006" key="3">
    <source>
        <dbReference type="Google" id="ProtNLM"/>
    </source>
</evidence>
<dbReference type="Gene3D" id="1.10.10.60">
    <property type="entry name" value="Homeodomain-like"/>
    <property type="match status" value="1"/>
</dbReference>
<name>A0ABP9D3J2_9ACTN</name>
<evidence type="ECO:0000313" key="1">
    <source>
        <dbReference type="EMBL" id="GAA4823993.1"/>
    </source>
</evidence>
<dbReference type="EMBL" id="BAABIG010000089">
    <property type="protein sequence ID" value="GAA4823993.1"/>
    <property type="molecule type" value="Genomic_DNA"/>
</dbReference>
<dbReference type="RefSeq" id="WP_345624466.1">
    <property type="nucleotide sequence ID" value="NZ_BAABIG010000089.1"/>
</dbReference>